<dbReference type="InterPro" id="IPR002123">
    <property type="entry name" value="Plipid/glycerol_acylTrfase"/>
</dbReference>
<name>A0A0D2GLT9_9BACT</name>
<dbReference type="AlphaFoldDB" id="A0A0D2GLT9"/>
<proteinExistence type="predicted"/>
<keyword evidence="7" id="KW-1185">Reference proteome</keyword>
<dbReference type="InParanoid" id="A0A0D2GLT9"/>
<dbReference type="OrthoDB" id="9809618at2"/>
<dbReference type="EMBL" id="AZAC01000002">
    <property type="protein sequence ID" value="KIX15662.1"/>
    <property type="molecule type" value="Genomic_DNA"/>
</dbReference>
<dbReference type="Proteomes" id="UP000032233">
    <property type="component" value="Unassembled WGS sequence"/>
</dbReference>
<sequence>MSGLRNLFYRLWLVWAVFFVVVQTAFWSTVSIILFLFDSTGKLTHACGARPWARVLLWGTRVKVRIEGVENIAALSGSAILIVNHQSLFDVLALLGYLPMDFKFVVKQELMKVPLWGFAMRRAGYMPIARGNTAAAQELFEESAARIRQGSSVLFFAEGTRSPDGRLGRFKGGGFKLACASGSPVLPVLVQGSREILPKKSVYIRPGVITLRVLSSVECASAENDSWKLMESVRQKMLVALGQDEDSAET</sequence>
<dbReference type="PATRIC" id="fig|1429043.3.peg.689"/>
<dbReference type="Pfam" id="PF01553">
    <property type="entry name" value="Acyltransferase"/>
    <property type="match status" value="1"/>
</dbReference>
<dbReference type="GO" id="GO:0003841">
    <property type="term" value="F:1-acylglycerol-3-phosphate O-acyltransferase activity"/>
    <property type="evidence" value="ECO:0007669"/>
    <property type="project" value="TreeGrafter"/>
</dbReference>
<comment type="pathway">
    <text evidence="1">Lipid metabolism.</text>
</comment>
<gene>
    <name evidence="6" type="ORF">X474_03270</name>
</gene>
<keyword evidence="4" id="KW-0812">Transmembrane</keyword>
<evidence type="ECO:0000256" key="4">
    <source>
        <dbReference type="SAM" id="Phobius"/>
    </source>
</evidence>
<dbReference type="GO" id="GO:0006654">
    <property type="term" value="P:phosphatidic acid biosynthetic process"/>
    <property type="evidence" value="ECO:0007669"/>
    <property type="project" value="TreeGrafter"/>
</dbReference>
<evidence type="ECO:0000256" key="2">
    <source>
        <dbReference type="ARBA" id="ARBA00022679"/>
    </source>
</evidence>
<evidence type="ECO:0000259" key="5">
    <source>
        <dbReference type="SMART" id="SM00563"/>
    </source>
</evidence>
<comment type="caution">
    <text evidence="6">The sequence shown here is derived from an EMBL/GenBank/DDBJ whole genome shotgun (WGS) entry which is preliminary data.</text>
</comment>
<dbReference type="RefSeq" id="WP_044346607.1">
    <property type="nucleotide sequence ID" value="NZ_AZAC01000002.1"/>
</dbReference>
<dbReference type="CDD" id="cd07989">
    <property type="entry name" value="LPLAT_AGPAT-like"/>
    <property type="match status" value="1"/>
</dbReference>
<keyword evidence="4" id="KW-0472">Membrane</keyword>
<dbReference type="PANTHER" id="PTHR10434">
    <property type="entry name" value="1-ACYL-SN-GLYCEROL-3-PHOSPHATE ACYLTRANSFERASE"/>
    <property type="match status" value="1"/>
</dbReference>
<feature type="domain" description="Phospholipid/glycerol acyltransferase" evidence="5">
    <location>
        <begin position="79"/>
        <end position="193"/>
    </location>
</feature>
<evidence type="ECO:0000256" key="1">
    <source>
        <dbReference type="ARBA" id="ARBA00005189"/>
    </source>
</evidence>
<dbReference type="STRING" id="1429043.X474_03270"/>
<feature type="transmembrane region" description="Helical" evidence="4">
    <location>
        <begin position="12"/>
        <end position="37"/>
    </location>
</feature>
<keyword evidence="3 6" id="KW-0012">Acyltransferase</keyword>
<evidence type="ECO:0000313" key="7">
    <source>
        <dbReference type="Proteomes" id="UP000032233"/>
    </source>
</evidence>
<dbReference type="PANTHER" id="PTHR10434:SF66">
    <property type="entry name" value="PHOSPHOLIPID_GLYCEROL ACYLTRANSFERASE DOMAIN-CONTAINING PROTEIN"/>
    <property type="match status" value="1"/>
</dbReference>
<keyword evidence="4" id="KW-1133">Transmembrane helix</keyword>
<accession>A0A0D2GLT9</accession>
<evidence type="ECO:0000313" key="6">
    <source>
        <dbReference type="EMBL" id="KIX15662.1"/>
    </source>
</evidence>
<protein>
    <submittedName>
        <fullName evidence="6">1-acyl-sn-glycerol-3-phosphate acyltransferase</fullName>
    </submittedName>
</protein>
<keyword evidence="2 6" id="KW-0808">Transferase</keyword>
<reference evidence="6 7" key="1">
    <citation type="submission" date="2013-11" db="EMBL/GenBank/DDBJ databases">
        <title>Metagenomic analysis of a methanogenic consortium involved in long chain n-alkane degradation.</title>
        <authorList>
            <person name="Davidova I.A."/>
            <person name="Callaghan A.V."/>
            <person name="Wawrik B."/>
            <person name="Pruitt S."/>
            <person name="Marks C."/>
            <person name="Duncan K.E."/>
            <person name="Suflita J.M."/>
        </authorList>
    </citation>
    <scope>NUCLEOTIDE SEQUENCE [LARGE SCALE GENOMIC DNA]</scope>
    <source>
        <strain evidence="6 7">SPR</strain>
    </source>
</reference>
<dbReference type="SUPFAM" id="SSF69593">
    <property type="entry name" value="Glycerol-3-phosphate (1)-acyltransferase"/>
    <property type="match status" value="1"/>
</dbReference>
<dbReference type="SMART" id="SM00563">
    <property type="entry name" value="PlsC"/>
    <property type="match status" value="1"/>
</dbReference>
<dbReference type="FunCoup" id="A0A0D2GLT9">
    <property type="interactions" value="353"/>
</dbReference>
<evidence type="ECO:0000256" key="3">
    <source>
        <dbReference type="ARBA" id="ARBA00023315"/>
    </source>
</evidence>
<organism evidence="6 7">
    <name type="scientific">Dethiosulfatarculus sandiegensis</name>
    <dbReference type="NCBI Taxonomy" id="1429043"/>
    <lineage>
        <taxon>Bacteria</taxon>
        <taxon>Pseudomonadati</taxon>
        <taxon>Thermodesulfobacteriota</taxon>
        <taxon>Desulfarculia</taxon>
        <taxon>Desulfarculales</taxon>
        <taxon>Desulfarculaceae</taxon>
        <taxon>Dethiosulfatarculus</taxon>
    </lineage>
</organism>